<dbReference type="RefSeq" id="WP_344720622.1">
    <property type="nucleotide sequence ID" value="NZ_BAAAYG010000007.1"/>
</dbReference>
<comment type="miscellaneous">
    <text evidence="1">Reaction mechanism of ThiL seems to utilize a direct, inline transfer of the gamma-phosphate of ATP to TMP rather than a phosphorylated enzyme intermediate.</text>
</comment>
<evidence type="ECO:0000313" key="5">
    <source>
        <dbReference type="Proteomes" id="UP001501736"/>
    </source>
</evidence>
<feature type="binding site" evidence="1">
    <location>
        <position position="383"/>
    </location>
    <ligand>
        <name>substrate</name>
    </ligand>
</feature>
<name>A0ABP6RGL0_9MICC</name>
<feature type="binding site" evidence="1">
    <location>
        <position position="201"/>
    </location>
    <ligand>
        <name>ATP</name>
        <dbReference type="ChEBI" id="CHEBI:30616"/>
    </ligand>
</feature>
<keyword evidence="1 4" id="KW-0418">Kinase</keyword>
<comment type="caution">
    <text evidence="4">The sequence shown here is derived from an EMBL/GenBank/DDBJ whole genome shotgun (WGS) entry which is preliminary data.</text>
</comment>
<accession>A0ABP6RGL0</accession>
<sequence length="388" mass="39178">MAEPREIRTRPEPDVARDAEPCAGTEEPAGITVGEVGEDRVLAAVRAVIDAHNAEEPRAAGLALPPGDDAAVLRLASAEAVLSTDTMAEGQDFRLSWWSDPVAAGRAVGQKAAAQNLSDLNAMGAEPLALLVSCTLPADLPLAAVTALPEGLTAACRAPGAGRCVVAGGDLGSGPGLAVTITAVGEPWRPEPSAAARPLRRDGARPGDVLAISGPLGRAAAGLTLIEAGVVAPDARPMRGQSPQEGLLAACAAAQTAPSPDLTSGAAAVRAGATAGLDVSDGLLRDARRLAAASDVALEFDPAALEEEVEPLRRVAETLRRRSQGARPDPRAWVLSGGEDYALLTTFGAAAELPEGFRRLGTVRAHDGAPGVDAGGSEGSSGWDSLSG</sequence>
<feature type="binding site" evidence="1">
    <location>
        <position position="85"/>
    </location>
    <ligand>
        <name>Mg(2+)</name>
        <dbReference type="ChEBI" id="CHEBI:18420"/>
        <label>2</label>
    </ligand>
</feature>
<dbReference type="NCBIfam" id="TIGR01379">
    <property type="entry name" value="thiL"/>
    <property type="match status" value="1"/>
</dbReference>
<evidence type="ECO:0000259" key="3">
    <source>
        <dbReference type="Pfam" id="PF00586"/>
    </source>
</evidence>
<feature type="binding site" evidence="1">
    <location>
        <position position="84"/>
    </location>
    <ligand>
        <name>Mg(2+)</name>
        <dbReference type="ChEBI" id="CHEBI:18420"/>
        <label>1</label>
    </ligand>
</feature>
<feature type="region of interest" description="Disordered" evidence="2">
    <location>
        <begin position="1"/>
        <end position="34"/>
    </location>
</feature>
<dbReference type="InterPro" id="IPR006283">
    <property type="entry name" value="ThiL-like"/>
</dbReference>
<dbReference type="HAMAP" id="MF_02128">
    <property type="entry name" value="TMP_kinase"/>
    <property type="match status" value="1"/>
</dbReference>
<feature type="binding site" evidence="1">
    <location>
        <position position="119"/>
    </location>
    <ligand>
        <name>Mg(2+)</name>
        <dbReference type="ChEBI" id="CHEBI:18420"/>
        <label>4</label>
    </ligand>
</feature>
<gene>
    <name evidence="1 4" type="primary">thiL</name>
    <name evidence="4" type="ORF">GCM10020260_18840</name>
</gene>
<feature type="binding site" evidence="1">
    <location>
        <position position="278"/>
    </location>
    <ligand>
        <name>Mg(2+)</name>
        <dbReference type="ChEBI" id="CHEBI:18420"/>
        <label>3</label>
    </ligand>
</feature>
<organism evidence="4 5">
    <name type="scientific">Nesterenkonia halobia</name>
    <dbReference type="NCBI Taxonomy" id="37922"/>
    <lineage>
        <taxon>Bacteria</taxon>
        <taxon>Bacillati</taxon>
        <taxon>Actinomycetota</taxon>
        <taxon>Actinomycetes</taxon>
        <taxon>Micrococcales</taxon>
        <taxon>Micrococcaceae</taxon>
        <taxon>Nesterenkonia</taxon>
    </lineage>
</organism>
<comment type="caution">
    <text evidence="1">Lacks conserved residue(s) required for the propagation of feature annotation.</text>
</comment>
<comment type="similarity">
    <text evidence="1">Belongs to the thiamine-monophosphate kinase family.</text>
</comment>
<dbReference type="Gene3D" id="3.30.1330.10">
    <property type="entry name" value="PurM-like, N-terminal domain"/>
    <property type="match status" value="1"/>
</dbReference>
<feature type="binding site" evidence="1">
    <location>
        <position position="119"/>
    </location>
    <ligand>
        <name>Mg(2+)</name>
        <dbReference type="ChEBI" id="CHEBI:18420"/>
        <label>3</label>
    </ligand>
</feature>
<keyword evidence="1" id="KW-0547">Nucleotide-binding</keyword>
<proteinExistence type="inferred from homology"/>
<feature type="binding site" evidence="1">
    <location>
        <position position="85"/>
    </location>
    <ligand>
        <name>Mg(2+)</name>
        <dbReference type="ChEBI" id="CHEBI:18420"/>
        <label>1</label>
    </ligand>
</feature>
<dbReference type="EC" id="2.7.4.16" evidence="1"/>
<keyword evidence="5" id="KW-1185">Reference proteome</keyword>
<feature type="binding site" evidence="1">
    <location>
        <position position="339"/>
    </location>
    <ligand>
        <name>substrate</name>
    </ligand>
</feature>
<feature type="binding site" evidence="1">
    <location>
        <position position="281"/>
    </location>
    <ligand>
        <name>Mg(2+)</name>
        <dbReference type="ChEBI" id="CHEBI:18420"/>
        <label>5</label>
    </ligand>
</feature>
<feature type="binding site" evidence="1">
    <location>
        <position position="92"/>
    </location>
    <ligand>
        <name>substrate</name>
    </ligand>
</feature>
<feature type="binding site" evidence="1">
    <location>
        <position position="280"/>
    </location>
    <ligand>
        <name>ATP</name>
        <dbReference type="ChEBI" id="CHEBI:30616"/>
    </ligand>
</feature>
<evidence type="ECO:0000313" key="4">
    <source>
        <dbReference type="EMBL" id="GAA3285722.1"/>
    </source>
</evidence>
<evidence type="ECO:0000256" key="2">
    <source>
        <dbReference type="SAM" id="MobiDB-lite"/>
    </source>
</evidence>
<dbReference type="Proteomes" id="UP001501736">
    <property type="component" value="Unassembled WGS sequence"/>
</dbReference>
<keyword evidence="1" id="KW-0479">Metal-binding</keyword>
<dbReference type="Pfam" id="PF00586">
    <property type="entry name" value="AIRS"/>
    <property type="match status" value="1"/>
</dbReference>
<dbReference type="InterPro" id="IPR016188">
    <property type="entry name" value="PurM-like_N"/>
</dbReference>
<dbReference type="InterPro" id="IPR036921">
    <property type="entry name" value="PurM-like_N_sf"/>
</dbReference>
<feature type="binding site" evidence="1">
    <location>
        <position position="69"/>
    </location>
    <ligand>
        <name>Mg(2+)</name>
        <dbReference type="ChEBI" id="CHEBI:18420"/>
        <label>4</label>
    </ligand>
</feature>
<keyword evidence="1" id="KW-0784">Thiamine biosynthesis</keyword>
<dbReference type="SUPFAM" id="SSF56042">
    <property type="entry name" value="PurM C-terminal domain-like"/>
    <property type="match status" value="1"/>
</dbReference>
<keyword evidence="1" id="KW-0460">Magnesium</keyword>
<dbReference type="EMBL" id="BAAAYG010000007">
    <property type="protein sequence ID" value="GAA3285722.1"/>
    <property type="molecule type" value="Genomic_DNA"/>
</dbReference>
<dbReference type="CDD" id="cd02194">
    <property type="entry name" value="ThiL"/>
    <property type="match status" value="1"/>
</dbReference>
<reference evidence="5" key="1">
    <citation type="journal article" date="2019" name="Int. J. Syst. Evol. Microbiol.">
        <title>The Global Catalogue of Microorganisms (GCM) 10K type strain sequencing project: providing services to taxonomists for standard genome sequencing and annotation.</title>
        <authorList>
            <consortium name="The Broad Institute Genomics Platform"/>
            <consortium name="The Broad Institute Genome Sequencing Center for Infectious Disease"/>
            <person name="Wu L."/>
            <person name="Ma J."/>
        </authorList>
    </citation>
    <scope>NUCLEOTIDE SEQUENCE [LARGE SCALE GENOMIC DNA]</scope>
    <source>
        <strain evidence="5">JCM 11483</strain>
    </source>
</reference>
<feature type="binding site" evidence="1">
    <location>
        <position position="69"/>
    </location>
    <ligand>
        <name>Mg(2+)</name>
        <dbReference type="ChEBI" id="CHEBI:18420"/>
        <label>3</label>
    </ligand>
</feature>
<dbReference type="PANTHER" id="PTHR30270:SF0">
    <property type="entry name" value="THIAMINE-MONOPHOSPHATE KINASE"/>
    <property type="match status" value="1"/>
</dbReference>
<feature type="domain" description="PurM-like N-terminal" evidence="3">
    <location>
        <begin position="67"/>
        <end position="185"/>
    </location>
</feature>
<dbReference type="SUPFAM" id="SSF55326">
    <property type="entry name" value="PurM N-terminal domain-like"/>
    <property type="match status" value="1"/>
</dbReference>
<dbReference type="Gene3D" id="3.90.650.10">
    <property type="entry name" value="PurM-like C-terminal domain"/>
    <property type="match status" value="1"/>
</dbReference>
<feature type="binding site" evidence="1">
    <location>
        <position position="83"/>
    </location>
    <ligand>
        <name>Mg(2+)</name>
        <dbReference type="ChEBI" id="CHEBI:18420"/>
        <label>4</label>
    </ligand>
</feature>
<keyword evidence="1" id="KW-0808">Transferase</keyword>
<feature type="compositionally biased region" description="Basic and acidic residues" evidence="2">
    <location>
        <begin position="1"/>
        <end position="20"/>
    </location>
</feature>
<dbReference type="GO" id="GO:0016301">
    <property type="term" value="F:kinase activity"/>
    <property type="evidence" value="ECO:0007669"/>
    <property type="project" value="UniProtKB-KW"/>
</dbReference>
<feature type="binding site" evidence="1">
    <location>
        <position position="170"/>
    </location>
    <ligand>
        <name>Mg(2+)</name>
        <dbReference type="ChEBI" id="CHEBI:18420"/>
        <label>1</label>
    </ligand>
</feature>
<feature type="binding site" evidence="1">
    <location>
        <position position="119"/>
    </location>
    <ligand>
        <name>Mg(2+)</name>
        <dbReference type="ChEBI" id="CHEBI:18420"/>
        <label>2</label>
    </ligand>
</feature>
<dbReference type="PANTHER" id="PTHR30270">
    <property type="entry name" value="THIAMINE-MONOPHOSPHATE KINASE"/>
    <property type="match status" value="1"/>
</dbReference>
<comment type="function">
    <text evidence="1">Catalyzes the ATP-dependent phosphorylation of thiamine-monophosphate (TMP) to form thiamine-pyrophosphate (TPP), the active form of vitamin B1.</text>
</comment>
<comment type="pathway">
    <text evidence="1">Cofactor biosynthesis; thiamine diphosphate biosynthesis; thiamine diphosphate from thiamine phosphate: step 1/1.</text>
</comment>
<keyword evidence="1" id="KW-0067">ATP-binding</keyword>
<dbReference type="InterPro" id="IPR036676">
    <property type="entry name" value="PurM-like_C_sf"/>
</dbReference>
<feature type="binding site" evidence="1">
    <location>
        <begin position="169"/>
        <end position="170"/>
    </location>
    <ligand>
        <name>ATP</name>
        <dbReference type="ChEBI" id="CHEBI:30616"/>
    </ligand>
</feature>
<comment type="catalytic activity">
    <reaction evidence="1">
        <text>thiamine phosphate + ATP = thiamine diphosphate + ADP</text>
        <dbReference type="Rhea" id="RHEA:15913"/>
        <dbReference type="ChEBI" id="CHEBI:30616"/>
        <dbReference type="ChEBI" id="CHEBI:37575"/>
        <dbReference type="ChEBI" id="CHEBI:58937"/>
        <dbReference type="ChEBI" id="CHEBI:456216"/>
        <dbReference type="EC" id="2.7.4.16"/>
    </reaction>
</comment>
<protein>
    <recommendedName>
        <fullName evidence="1">Thiamine-monophosphate kinase</fullName>
        <shortName evidence="1">TMP kinase</shortName>
        <shortName evidence="1">Thiamine-phosphate kinase</shortName>
        <ecNumber evidence="1">2.7.4.16</ecNumber>
    </recommendedName>
</protein>
<feature type="region of interest" description="Disordered" evidence="2">
    <location>
        <begin position="364"/>
        <end position="388"/>
    </location>
</feature>
<evidence type="ECO:0000256" key="1">
    <source>
        <dbReference type="HAMAP-Rule" id="MF_02128"/>
    </source>
</evidence>